<dbReference type="PANTHER" id="PTHR30146:SF109">
    <property type="entry name" value="HTH-TYPE TRANSCRIPTIONAL REGULATOR GALS"/>
    <property type="match status" value="1"/>
</dbReference>
<keyword evidence="2" id="KW-0238">DNA-binding</keyword>
<evidence type="ECO:0000313" key="6">
    <source>
        <dbReference type="Proteomes" id="UP000003900"/>
    </source>
</evidence>
<evidence type="ECO:0000256" key="2">
    <source>
        <dbReference type="ARBA" id="ARBA00023125"/>
    </source>
</evidence>
<dbReference type="PATRIC" id="fig|1131935.3.peg.2782"/>
<proteinExistence type="predicted"/>
<dbReference type="GO" id="GO:0000976">
    <property type="term" value="F:transcription cis-regulatory region binding"/>
    <property type="evidence" value="ECO:0007669"/>
    <property type="project" value="TreeGrafter"/>
</dbReference>
<protein>
    <submittedName>
        <fullName evidence="5">Transcriptional regulator</fullName>
    </submittedName>
</protein>
<dbReference type="EMBL" id="AHKH01000030">
    <property type="protein sequence ID" value="EHQ61777.1"/>
    <property type="molecule type" value="Genomic_DNA"/>
</dbReference>
<gene>
    <name evidence="5" type="ORF">PDENDC454_13485</name>
</gene>
<evidence type="ECO:0000259" key="4">
    <source>
        <dbReference type="Pfam" id="PF13377"/>
    </source>
</evidence>
<dbReference type="Proteomes" id="UP000003900">
    <property type="component" value="Unassembled WGS sequence"/>
</dbReference>
<keyword evidence="3" id="KW-0804">Transcription</keyword>
<dbReference type="Pfam" id="PF13377">
    <property type="entry name" value="Peripla_BP_3"/>
    <property type="match status" value="1"/>
</dbReference>
<sequence>MPPLVSGAPNMHPEAPANVRRAGGEYQEQPAQAVRRQASRNPGTIGLFIIQDASHNRIYEDDLFYGAIVGAIISQCAERGYQTLITILDVSDVTPLLRLYEQKRIDAGLLISWSDVQDIVDQVSQAGFVIGVINQNNVTQSATVLPAPYLDNRRSAYEATRYLLELGHRDVAIITGPTGQPCSSERLAGFLDAALGQGLEVPDSRIWCGDFTEEAGAAAAIQWLAADDLPAAVFCSNDLMAYGLLKVLRQHQVAVPDRLSVVGFDDLIISRYTCPPLTTMSIPRTEMAAYVTNRLIHQLENPEDAYPLPVFRAKLIVRESCRAVRIPDFA</sequence>
<keyword evidence="6" id="KW-1185">Reference proteome</keyword>
<dbReference type="STRING" id="1131935.PDENDC454_13485"/>
<dbReference type="InterPro" id="IPR046335">
    <property type="entry name" value="LacI/GalR-like_sensor"/>
</dbReference>
<evidence type="ECO:0000256" key="1">
    <source>
        <dbReference type="ARBA" id="ARBA00023015"/>
    </source>
</evidence>
<organism evidence="5 6">
    <name type="scientific">Paenibacillus dendritiformis C454</name>
    <dbReference type="NCBI Taxonomy" id="1131935"/>
    <lineage>
        <taxon>Bacteria</taxon>
        <taxon>Bacillati</taxon>
        <taxon>Bacillota</taxon>
        <taxon>Bacilli</taxon>
        <taxon>Bacillales</taxon>
        <taxon>Paenibacillaceae</taxon>
        <taxon>Paenibacillus</taxon>
    </lineage>
</organism>
<dbReference type="GO" id="GO:0003700">
    <property type="term" value="F:DNA-binding transcription factor activity"/>
    <property type="evidence" value="ECO:0007669"/>
    <property type="project" value="TreeGrafter"/>
</dbReference>
<dbReference type="InterPro" id="IPR028082">
    <property type="entry name" value="Peripla_BP_I"/>
</dbReference>
<dbReference type="CDD" id="cd06267">
    <property type="entry name" value="PBP1_LacI_sugar_binding-like"/>
    <property type="match status" value="1"/>
</dbReference>
<dbReference type="Gene3D" id="3.40.50.2300">
    <property type="match status" value="2"/>
</dbReference>
<evidence type="ECO:0000256" key="3">
    <source>
        <dbReference type="ARBA" id="ARBA00023163"/>
    </source>
</evidence>
<accession>H3SGP2</accession>
<name>H3SGP2_9BACL</name>
<feature type="domain" description="Transcriptional regulator LacI/GalR-like sensor" evidence="4">
    <location>
        <begin position="161"/>
        <end position="321"/>
    </location>
</feature>
<comment type="caution">
    <text evidence="5">The sequence shown here is derived from an EMBL/GenBank/DDBJ whole genome shotgun (WGS) entry which is preliminary data.</text>
</comment>
<dbReference type="SUPFAM" id="SSF53822">
    <property type="entry name" value="Periplasmic binding protein-like I"/>
    <property type="match status" value="1"/>
</dbReference>
<dbReference type="PANTHER" id="PTHR30146">
    <property type="entry name" value="LACI-RELATED TRANSCRIPTIONAL REPRESSOR"/>
    <property type="match status" value="1"/>
</dbReference>
<evidence type="ECO:0000313" key="5">
    <source>
        <dbReference type="EMBL" id="EHQ61777.1"/>
    </source>
</evidence>
<reference evidence="5 6" key="1">
    <citation type="journal article" date="2012" name="J. Bacteriol.">
        <title>Genome Sequence of the Pattern-Forming Social Bacterium Paenibacillus dendritiformis C454 Chiral Morphotype.</title>
        <authorList>
            <person name="Sirota-Madi A."/>
            <person name="Olender T."/>
            <person name="Helman Y."/>
            <person name="Brainis I."/>
            <person name="Finkelshtein A."/>
            <person name="Roth D."/>
            <person name="Hagai E."/>
            <person name="Leshkowitz D."/>
            <person name="Brodsky L."/>
            <person name="Galatenko V."/>
            <person name="Nikolaev V."/>
            <person name="Gutnick D.L."/>
            <person name="Lancet D."/>
            <person name="Ben-Jacob E."/>
        </authorList>
    </citation>
    <scope>NUCLEOTIDE SEQUENCE [LARGE SCALE GENOMIC DNA]</scope>
    <source>
        <strain evidence="5 6">C454</strain>
    </source>
</reference>
<dbReference type="AlphaFoldDB" id="H3SGP2"/>
<keyword evidence="1" id="KW-0805">Transcription regulation</keyword>